<evidence type="ECO:0000313" key="2">
    <source>
        <dbReference type="EMBL" id="KAK8389463.1"/>
    </source>
</evidence>
<comment type="caution">
    <text evidence="2">The sequence shown here is derived from an EMBL/GenBank/DDBJ whole genome shotgun (WGS) entry which is preliminary data.</text>
</comment>
<evidence type="ECO:0000256" key="1">
    <source>
        <dbReference type="SAM" id="MobiDB-lite"/>
    </source>
</evidence>
<protein>
    <submittedName>
        <fullName evidence="2">Uncharacterized protein</fullName>
    </submittedName>
</protein>
<dbReference type="AlphaFoldDB" id="A0AAW0TQZ3"/>
<proteinExistence type="predicted"/>
<feature type="region of interest" description="Disordered" evidence="1">
    <location>
        <begin position="1"/>
        <end position="30"/>
    </location>
</feature>
<feature type="compositionally biased region" description="Gly residues" evidence="1">
    <location>
        <begin position="17"/>
        <end position="28"/>
    </location>
</feature>
<accession>A0AAW0TQZ3</accession>
<feature type="compositionally biased region" description="Polar residues" evidence="1">
    <location>
        <begin position="1"/>
        <end position="11"/>
    </location>
</feature>
<sequence>MGWSSVQTGSGPSWGAESGGGQRGGGSGRRCQVCESRWRAEEGCFIDSTSLSCVWQPARGNTHDSFMTKMNVTSQRGVLQGRGRKCPIRDRRGNATCERRVRGE</sequence>
<keyword evidence="3" id="KW-1185">Reference proteome</keyword>
<reference evidence="2 3" key="1">
    <citation type="submission" date="2023-03" db="EMBL/GenBank/DDBJ databases">
        <title>High-quality genome of Scylla paramamosain provides insights in environmental adaptation.</title>
        <authorList>
            <person name="Zhang L."/>
        </authorList>
    </citation>
    <scope>NUCLEOTIDE SEQUENCE [LARGE SCALE GENOMIC DNA]</scope>
    <source>
        <strain evidence="2">LZ_2023a</strain>
        <tissue evidence="2">Muscle</tissue>
    </source>
</reference>
<dbReference type="Proteomes" id="UP001487740">
    <property type="component" value="Unassembled WGS sequence"/>
</dbReference>
<gene>
    <name evidence="2" type="ORF">O3P69_008868</name>
</gene>
<dbReference type="EMBL" id="JARAKH010000027">
    <property type="protein sequence ID" value="KAK8389463.1"/>
    <property type="molecule type" value="Genomic_DNA"/>
</dbReference>
<name>A0AAW0TQZ3_SCYPA</name>
<organism evidence="2 3">
    <name type="scientific">Scylla paramamosain</name>
    <name type="common">Mud crab</name>
    <dbReference type="NCBI Taxonomy" id="85552"/>
    <lineage>
        <taxon>Eukaryota</taxon>
        <taxon>Metazoa</taxon>
        <taxon>Ecdysozoa</taxon>
        <taxon>Arthropoda</taxon>
        <taxon>Crustacea</taxon>
        <taxon>Multicrustacea</taxon>
        <taxon>Malacostraca</taxon>
        <taxon>Eumalacostraca</taxon>
        <taxon>Eucarida</taxon>
        <taxon>Decapoda</taxon>
        <taxon>Pleocyemata</taxon>
        <taxon>Brachyura</taxon>
        <taxon>Eubrachyura</taxon>
        <taxon>Portunoidea</taxon>
        <taxon>Portunidae</taxon>
        <taxon>Portuninae</taxon>
        <taxon>Scylla</taxon>
    </lineage>
</organism>
<evidence type="ECO:0000313" key="3">
    <source>
        <dbReference type="Proteomes" id="UP001487740"/>
    </source>
</evidence>